<dbReference type="Pfam" id="PF00069">
    <property type="entry name" value="Pkinase"/>
    <property type="match status" value="1"/>
</dbReference>
<reference evidence="3" key="1">
    <citation type="submission" date="2022-10" db="EMBL/GenBank/DDBJ databases">
        <title>Culturing micro-colonial fungi from biological soil crusts in the Mojave desert and describing Neophaeococcomyces mojavensis, and introducing the new genera and species Taxawa tesnikishii.</title>
        <authorList>
            <person name="Kurbessoian T."/>
            <person name="Stajich J.E."/>
        </authorList>
    </citation>
    <scope>NUCLEOTIDE SEQUENCE</scope>
    <source>
        <strain evidence="3">TK_1</strain>
    </source>
</reference>
<dbReference type="InterPro" id="IPR011009">
    <property type="entry name" value="Kinase-like_dom_sf"/>
</dbReference>
<feature type="region of interest" description="Disordered" evidence="1">
    <location>
        <begin position="499"/>
        <end position="574"/>
    </location>
</feature>
<evidence type="ECO:0000256" key="1">
    <source>
        <dbReference type="SAM" id="MobiDB-lite"/>
    </source>
</evidence>
<dbReference type="SUPFAM" id="SSF56112">
    <property type="entry name" value="Protein kinase-like (PK-like)"/>
    <property type="match status" value="1"/>
</dbReference>
<organism evidence="3 4">
    <name type="scientific">Coniosporium apollinis</name>
    <dbReference type="NCBI Taxonomy" id="61459"/>
    <lineage>
        <taxon>Eukaryota</taxon>
        <taxon>Fungi</taxon>
        <taxon>Dikarya</taxon>
        <taxon>Ascomycota</taxon>
        <taxon>Pezizomycotina</taxon>
        <taxon>Dothideomycetes</taxon>
        <taxon>Dothideomycetes incertae sedis</taxon>
        <taxon>Coniosporium</taxon>
    </lineage>
</organism>
<dbReference type="SMART" id="SM00220">
    <property type="entry name" value="S_TKc"/>
    <property type="match status" value="1"/>
</dbReference>
<gene>
    <name evidence="3" type="ORF">H2201_002108</name>
</gene>
<evidence type="ECO:0000313" key="4">
    <source>
        <dbReference type="Proteomes" id="UP001172684"/>
    </source>
</evidence>
<keyword evidence="4" id="KW-1185">Reference proteome</keyword>
<evidence type="ECO:0000259" key="2">
    <source>
        <dbReference type="PROSITE" id="PS50011"/>
    </source>
</evidence>
<sequence>MSESQPDHESTIQEFLAFLRSAACEGALGSDPAAKPRFVPIDRITEQFKDIRLLSKLLGALFRDKEHTIYPETIQKDFPRVFCILLSIGKASFIGNFIEDSLSDKRLPFHEEPPHFPIATEAPDFWESFEQKQWMFCPATFKSNTPKLRFGEKLILPIIHKEEIAEGGSAVIHKIQIHSAYNRLKPHSEDLVHRNLNHHLANTFVLKTYRTKHAEKYYDSEVYGFSKLKSGGRSEATIIGFYGSFTQNGTFNVLLEYADMGNLEQYFRNFLPPSKGEDIKSFWSKLFDITRAIQCIHTVEQRDSVSPKIFQGWHQDIKPANILVMSNGQSSPYMYDFKLADLGLSHFRKHVPSEGDALDNDTYGTRTYGPPECCRWDSFSAMTPLRIQQKSDIWSYACVLSEAAVWMVHGYPELEEYRQRRKDETGPNFEDSDCFHNGERVLNAVKQMHESLENHVRGSDHITKAVWKSMIREMLVDAQSRPDALQSYKKTRLHPLTFGRLEEAGAEDVPSSQSRTKESRVPLIESPVTSRPTTSQTRLEEERLPAVEHQASSKPVTPKRTADQPVSSPLSAHKQVTRDRLPFLSFTDARKWKDEKKAGRKDAHLPSAHLLERLKGRDHAFLVDNSSSMLNHWPDVVSLLEVLAYIAKRTDDDGLDLYFSMSTGFKNYNNATELVKAARKNAPRASVETKSDMRTSLGSILSNYQIRLESPSSSNRMLKRLSGTPTRKPLSLYILTDGVWQPECSLDNTIKNLVTTLEKVRLDGFQVGLQFVRFGSNKEGTARLNRLDSGLDLPMDIVDTEPFEGCNIWKIFLGATDKWFDDDNLSATKQGRSTRASP</sequence>
<proteinExistence type="predicted"/>
<feature type="domain" description="Protein kinase" evidence="2">
    <location>
        <begin position="158"/>
        <end position="497"/>
    </location>
</feature>
<dbReference type="PANTHER" id="PTHR24359">
    <property type="entry name" value="SERINE/THREONINE-PROTEIN KINASE SBK1"/>
    <property type="match status" value="1"/>
</dbReference>
<dbReference type="PANTHER" id="PTHR24359:SF1">
    <property type="entry name" value="INHIBITOR OF NUCLEAR FACTOR KAPPA-B KINASE EPSILON SUBUNIT HOMOLOG 1-RELATED"/>
    <property type="match status" value="1"/>
</dbReference>
<dbReference type="EMBL" id="JAPDRL010000010">
    <property type="protein sequence ID" value="KAJ9667922.1"/>
    <property type="molecule type" value="Genomic_DNA"/>
</dbReference>
<dbReference type="PROSITE" id="PS50011">
    <property type="entry name" value="PROTEIN_KINASE_DOM"/>
    <property type="match status" value="1"/>
</dbReference>
<dbReference type="Proteomes" id="UP001172684">
    <property type="component" value="Unassembled WGS sequence"/>
</dbReference>
<name>A0ABQ9NZY8_9PEZI</name>
<feature type="compositionally biased region" description="Polar residues" evidence="1">
    <location>
        <begin position="527"/>
        <end position="537"/>
    </location>
</feature>
<dbReference type="Gene3D" id="1.10.510.10">
    <property type="entry name" value="Transferase(Phosphotransferase) domain 1"/>
    <property type="match status" value="1"/>
</dbReference>
<evidence type="ECO:0000313" key="3">
    <source>
        <dbReference type="EMBL" id="KAJ9667922.1"/>
    </source>
</evidence>
<dbReference type="InterPro" id="IPR000719">
    <property type="entry name" value="Prot_kinase_dom"/>
</dbReference>
<comment type="caution">
    <text evidence="3">The sequence shown here is derived from an EMBL/GenBank/DDBJ whole genome shotgun (WGS) entry which is preliminary data.</text>
</comment>
<protein>
    <recommendedName>
        <fullName evidence="2">Protein kinase domain-containing protein</fullName>
    </recommendedName>
</protein>
<accession>A0ABQ9NZY8</accession>